<keyword evidence="1" id="KW-0812">Transmembrane</keyword>
<gene>
    <name evidence="2" type="ORF">OCBIM_22006080mg</name>
</gene>
<sequence>MKNVCSTCSVKLGSLHCMWCMQCHSSILLIKTQFIEYNEVRYVYLLNQNFSKMKQKHLYFCHFFIISCFYLWFEKPRQN</sequence>
<feature type="transmembrane region" description="Helical" evidence="1">
    <location>
        <begin position="57"/>
        <end position="73"/>
    </location>
</feature>
<evidence type="ECO:0000313" key="2">
    <source>
        <dbReference type="EMBL" id="KOF92683.1"/>
    </source>
</evidence>
<proteinExistence type="predicted"/>
<accession>A0A0L8HTY2</accession>
<organism evidence="2">
    <name type="scientific">Octopus bimaculoides</name>
    <name type="common">California two-spotted octopus</name>
    <dbReference type="NCBI Taxonomy" id="37653"/>
    <lineage>
        <taxon>Eukaryota</taxon>
        <taxon>Metazoa</taxon>
        <taxon>Spiralia</taxon>
        <taxon>Lophotrochozoa</taxon>
        <taxon>Mollusca</taxon>
        <taxon>Cephalopoda</taxon>
        <taxon>Coleoidea</taxon>
        <taxon>Octopodiformes</taxon>
        <taxon>Octopoda</taxon>
        <taxon>Incirrata</taxon>
        <taxon>Octopodidae</taxon>
        <taxon>Octopus</taxon>
    </lineage>
</organism>
<evidence type="ECO:0000256" key="1">
    <source>
        <dbReference type="SAM" id="Phobius"/>
    </source>
</evidence>
<keyword evidence="1" id="KW-1133">Transmembrane helix</keyword>
<protein>
    <submittedName>
        <fullName evidence="2">Uncharacterized protein</fullName>
    </submittedName>
</protein>
<keyword evidence="1" id="KW-0472">Membrane</keyword>
<dbReference type="EMBL" id="KQ417294">
    <property type="protein sequence ID" value="KOF92683.1"/>
    <property type="molecule type" value="Genomic_DNA"/>
</dbReference>
<dbReference type="AlphaFoldDB" id="A0A0L8HTY2"/>
<name>A0A0L8HTY2_OCTBM</name>
<reference evidence="2" key="1">
    <citation type="submission" date="2015-07" db="EMBL/GenBank/DDBJ databases">
        <title>MeaNS - Measles Nucleotide Surveillance Program.</title>
        <authorList>
            <person name="Tran T."/>
            <person name="Druce J."/>
        </authorList>
    </citation>
    <scope>NUCLEOTIDE SEQUENCE</scope>
    <source>
        <strain evidence="2">UCB-OBI-ISO-001</strain>
        <tissue evidence="2">Gonad</tissue>
    </source>
</reference>